<feature type="signal peptide" evidence="2">
    <location>
        <begin position="1"/>
        <end position="18"/>
    </location>
</feature>
<dbReference type="SUPFAM" id="SSF48452">
    <property type="entry name" value="TPR-like"/>
    <property type="match status" value="1"/>
</dbReference>
<gene>
    <name evidence="3" type="ORF">Q763_17675</name>
</gene>
<evidence type="ECO:0000256" key="2">
    <source>
        <dbReference type="SAM" id="SignalP"/>
    </source>
</evidence>
<evidence type="ECO:0008006" key="5">
    <source>
        <dbReference type="Google" id="ProtNLM"/>
    </source>
</evidence>
<comment type="caution">
    <text evidence="3">The sequence shown here is derived from an EMBL/GenBank/DDBJ whole genome shotgun (WGS) entry which is preliminary data.</text>
</comment>
<proteinExistence type="predicted"/>
<dbReference type="EMBL" id="JRLV01000046">
    <property type="protein sequence ID" value="KGO78588.1"/>
    <property type="molecule type" value="Genomic_DNA"/>
</dbReference>
<feature type="non-terminal residue" evidence="3">
    <location>
        <position position="522"/>
    </location>
</feature>
<dbReference type="Proteomes" id="UP000030129">
    <property type="component" value="Unassembled WGS sequence"/>
</dbReference>
<dbReference type="eggNOG" id="COG2207">
    <property type="taxonomic scope" value="Bacteria"/>
</dbReference>
<accession>A0A0A2LHE4</accession>
<feature type="chain" id="PRO_5001991169" description="HTH cro/C1-type domain-containing protein" evidence="2">
    <location>
        <begin position="19"/>
        <end position="522"/>
    </location>
</feature>
<organism evidence="3 4">
    <name type="scientific">Flavobacterium beibuense F44-8</name>
    <dbReference type="NCBI Taxonomy" id="1406840"/>
    <lineage>
        <taxon>Bacteria</taxon>
        <taxon>Pseudomonadati</taxon>
        <taxon>Bacteroidota</taxon>
        <taxon>Flavobacteriia</taxon>
        <taxon>Flavobacteriales</taxon>
        <taxon>Flavobacteriaceae</taxon>
        <taxon>Flavobacterium</taxon>
    </lineage>
</organism>
<reference evidence="3 4" key="1">
    <citation type="submission" date="2013-09" db="EMBL/GenBank/DDBJ databases">
        <authorList>
            <person name="Zeng Z."/>
            <person name="Chen C."/>
        </authorList>
    </citation>
    <scope>NUCLEOTIDE SEQUENCE [LARGE SCALE GENOMIC DNA]</scope>
    <source>
        <strain evidence="3 4">F44-8</strain>
    </source>
</reference>
<evidence type="ECO:0000313" key="4">
    <source>
        <dbReference type="Proteomes" id="UP000030129"/>
    </source>
</evidence>
<keyword evidence="1" id="KW-0472">Membrane</keyword>
<sequence length="522" mass="61676">MKSPYLFLFLLSFFFAKAQTNFKIPDSLSKKSYDELSDDIDKYENDSVKLWVYYYTYIEKAKKENNNKELIKGYRNILFYLPLTTRLQYTDSILNIALSLRDEKLIGRTYIHKAVAYFRYKNYRKSLDNYLIADKYINNKNDIYTKYKIKYGIANIKFYLGYYQEALDLFTLCKDFYKNQEGYNNKQGYLHSLCSIGLCNYRLGNLEKCSKINELGITETKSGDFSLIKSYFLQSEGINQFAKENYTKSINYLQKSLPNIKTNEDFVNIALTNMYIGKDYLKLNHDKKGIKYLLKVDSILQKHHYANLDLRETYELFINYYKKKNDLENQLKYTNRLLEADRILEKNYKDLIHTIHKEYDTAELVASKNNLEKTLKRNKVISYSIYGVGSIIILVITYMLVANYKKQKTYRLKYNELIAKTKEYESLPELPTTVPKVTPEGLDINKEIISKILKGLREFEKKKNYLNSGITQSALAEELETNTTYLSKVINHYKEKNFNSYLNELRVNHAVSLLKNSPTHRR</sequence>
<dbReference type="InterPro" id="IPR011990">
    <property type="entry name" value="TPR-like_helical_dom_sf"/>
</dbReference>
<keyword evidence="4" id="KW-1185">Reference proteome</keyword>
<keyword evidence="1" id="KW-1133">Transmembrane helix</keyword>
<dbReference type="Gene3D" id="1.10.10.60">
    <property type="entry name" value="Homeodomain-like"/>
    <property type="match status" value="1"/>
</dbReference>
<evidence type="ECO:0000313" key="3">
    <source>
        <dbReference type="EMBL" id="KGO78588.1"/>
    </source>
</evidence>
<dbReference type="AlphaFoldDB" id="A0A0A2LHE4"/>
<dbReference type="STRING" id="1406840.Q763_17675"/>
<protein>
    <recommendedName>
        <fullName evidence="5">HTH cro/C1-type domain-containing protein</fullName>
    </recommendedName>
</protein>
<keyword evidence="2" id="KW-0732">Signal</keyword>
<dbReference type="RefSeq" id="WP_035136316.1">
    <property type="nucleotide sequence ID" value="NZ_JRLV01000046.1"/>
</dbReference>
<dbReference type="eggNOG" id="COG0457">
    <property type="taxonomic scope" value="Bacteria"/>
</dbReference>
<name>A0A0A2LHE4_9FLAO</name>
<dbReference type="Gene3D" id="1.25.40.10">
    <property type="entry name" value="Tetratricopeptide repeat domain"/>
    <property type="match status" value="1"/>
</dbReference>
<feature type="transmembrane region" description="Helical" evidence="1">
    <location>
        <begin position="383"/>
        <end position="404"/>
    </location>
</feature>
<keyword evidence="1" id="KW-0812">Transmembrane</keyword>
<evidence type="ECO:0000256" key="1">
    <source>
        <dbReference type="SAM" id="Phobius"/>
    </source>
</evidence>